<feature type="transmembrane region" description="Helical" evidence="1">
    <location>
        <begin position="50"/>
        <end position="70"/>
    </location>
</feature>
<dbReference type="Proteomes" id="UP001143391">
    <property type="component" value="Unassembled WGS sequence"/>
</dbReference>
<dbReference type="EMBL" id="JANCMW010000096">
    <property type="protein sequence ID" value="MDF0752820.1"/>
    <property type="molecule type" value="Genomic_DNA"/>
</dbReference>
<protein>
    <submittedName>
        <fullName evidence="2">GerAB/ArcD/ProY family transporter</fullName>
    </submittedName>
</protein>
<evidence type="ECO:0000313" key="2">
    <source>
        <dbReference type="EMBL" id="MDF0752820.1"/>
    </source>
</evidence>
<proteinExistence type="predicted"/>
<evidence type="ECO:0000313" key="3">
    <source>
        <dbReference type="Proteomes" id="UP001143391"/>
    </source>
</evidence>
<feature type="non-terminal residue" evidence="2">
    <location>
        <position position="1"/>
    </location>
</feature>
<keyword evidence="1" id="KW-0812">Transmembrane</keyword>
<dbReference type="Pfam" id="PF03845">
    <property type="entry name" value="Spore_permease"/>
    <property type="match status" value="1"/>
</dbReference>
<comment type="caution">
    <text evidence="2">The sequence shown here is derived from an EMBL/GenBank/DDBJ whole genome shotgun (WGS) entry which is preliminary data.</text>
</comment>
<gene>
    <name evidence="2" type="ORF">NLU14_21580</name>
</gene>
<keyword evidence="3" id="KW-1185">Reference proteome</keyword>
<feature type="non-terminal residue" evidence="2">
    <location>
        <position position="93"/>
    </location>
</feature>
<organism evidence="2 3">
    <name type="scientific">Marinobacter iranensis</name>
    <dbReference type="NCBI Taxonomy" id="2962607"/>
    <lineage>
        <taxon>Bacteria</taxon>
        <taxon>Pseudomonadati</taxon>
        <taxon>Pseudomonadota</taxon>
        <taxon>Gammaproteobacteria</taxon>
        <taxon>Pseudomonadales</taxon>
        <taxon>Marinobacteraceae</taxon>
        <taxon>Marinobacter</taxon>
    </lineage>
</organism>
<reference evidence="2" key="1">
    <citation type="submission" date="2022-07" db="EMBL/GenBank/DDBJ databases">
        <title>Marinobacter iranensis a new bacterium isolate from a hipersaline lake in Iran.</title>
        <authorList>
            <person name="Mohammad A.M.A."/>
            <person name="Cristina S.-P."/>
            <person name="Antonio V."/>
        </authorList>
    </citation>
    <scope>NUCLEOTIDE SEQUENCE</scope>
    <source>
        <strain evidence="2">71-i</strain>
    </source>
</reference>
<accession>A0ABT5YGP2</accession>
<keyword evidence="1" id="KW-0472">Membrane</keyword>
<dbReference type="RefSeq" id="WP_275710492.1">
    <property type="nucleotide sequence ID" value="NZ_JANCMW010000096.1"/>
</dbReference>
<name>A0ABT5YGP2_9GAMM</name>
<evidence type="ECO:0000256" key="1">
    <source>
        <dbReference type="SAM" id="Phobius"/>
    </source>
</evidence>
<keyword evidence="1" id="KW-1133">Transmembrane helix</keyword>
<dbReference type="InterPro" id="IPR004761">
    <property type="entry name" value="Spore_GerAB"/>
</dbReference>
<sequence>GHALITATNFLTIVIAFGFFSFEEVKILQFPLIHTLEYIEMPFINRVENLVFPFFLFSNLVTTVMFAFAARSALGRMLPRVDAKGFALPLTAA</sequence>